<evidence type="ECO:0000256" key="1">
    <source>
        <dbReference type="SAM" id="MobiDB-lite"/>
    </source>
</evidence>
<dbReference type="AlphaFoldDB" id="A0AAD5UM16"/>
<dbReference type="PANTHER" id="PTHR24114:SF2">
    <property type="entry name" value="F-BOX DOMAIN-CONTAINING PROTEIN-RELATED"/>
    <property type="match status" value="1"/>
</dbReference>
<name>A0AAD5UM16_9FUNG</name>
<accession>A0AAD5UM16</accession>
<dbReference type="InterPro" id="IPR032675">
    <property type="entry name" value="LRR_dom_sf"/>
</dbReference>
<evidence type="ECO:0000313" key="3">
    <source>
        <dbReference type="Proteomes" id="UP001210925"/>
    </source>
</evidence>
<sequence>MLNGKNLVVCRRLKKRVENKPLITAIPQTCLSEVGQSTAQHLTDLRNLKQGFKSKNIILSLQSQRNHSLHKVKSKQRISCKKSQLFKTSEQESNADKANARLLAIDYQQLQEGSGEKEQEEYSDSENEKHYIRPDSAVADLDKKQEPAEPPKSDSPLSTRAVLEEIDAAIDLLEKQLNIGLESSHVETKDVENEPVVDRQEDAVSDTSKCLPRQNPIEPSVDPIQVQKSMLESMNHRRLSTDSIFSSVTTSSITTSVSKVNPIVEEIKYGISCISYNVPNFVSLNITMCYLTLDQQTTLSNSLATNTFLKSLTISFAGIQTKSGIMFAKALMKNHSVEYVDFQGNSLGNQAVMEFAVLLSRNDTIENLNLSNQKNVSPIGLDTEFEFVNSLKKNHTIKKLHLTIRNSSYRNSIEKSLMDNSFHRK</sequence>
<dbReference type="PANTHER" id="PTHR24114">
    <property type="entry name" value="LEUCINE RICH REPEAT FAMILY PROTEIN"/>
    <property type="match status" value="1"/>
</dbReference>
<dbReference type="SUPFAM" id="SSF52047">
    <property type="entry name" value="RNI-like"/>
    <property type="match status" value="1"/>
</dbReference>
<feature type="compositionally biased region" description="Basic and acidic residues" evidence="1">
    <location>
        <begin position="140"/>
        <end position="152"/>
    </location>
</feature>
<keyword evidence="3" id="KW-1185">Reference proteome</keyword>
<organism evidence="2 3">
    <name type="scientific">Boothiomyces macroporosus</name>
    <dbReference type="NCBI Taxonomy" id="261099"/>
    <lineage>
        <taxon>Eukaryota</taxon>
        <taxon>Fungi</taxon>
        <taxon>Fungi incertae sedis</taxon>
        <taxon>Chytridiomycota</taxon>
        <taxon>Chytridiomycota incertae sedis</taxon>
        <taxon>Chytridiomycetes</taxon>
        <taxon>Rhizophydiales</taxon>
        <taxon>Terramycetaceae</taxon>
        <taxon>Boothiomyces</taxon>
    </lineage>
</organism>
<protein>
    <submittedName>
        <fullName evidence="2">Uncharacterized protein</fullName>
    </submittedName>
</protein>
<feature type="compositionally biased region" description="Basic and acidic residues" evidence="1">
    <location>
        <begin position="189"/>
        <end position="202"/>
    </location>
</feature>
<dbReference type="EMBL" id="JADGKB010000004">
    <property type="protein sequence ID" value="KAJ3261768.1"/>
    <property type="molecule type" value="Genomic_DNA"/>
</dbReference>
<dbReference type="Proteomes" id="UP001210925">
    <property type="component" value="Unassembled WGS sequence"/>
</dbReference>
<comment type="caution">
    <text evidence="2">The sequence shown here is derived from an EMBL/GenBank/DDBJ whole genome shotgun (WGS) entry which is preliminary data.</text>
</comment>
<evidence type="ECO:0000313" key="2">
    <source>
        <dbReference type="EMBL" id="KAJ3261768.1"/>
    </source>
</evidence>
<dbReference type="InterPro" id="IPR052394">
    <property type="entry name" value="LRR-containing"/>
</dbReference>
<dbReference type="Gene3D" id="3.80.10.10">
    <property type="entry name" value="Ribonuclease Inhibitor"/>
    <property type="match status" value="1"/>
</dbReference>
<gene>
    <name evidence="2" type="ORF">HK103_004719</name>
</gene>
<reference evidence="2" key="1">
    <citation type="submission" date="2020-05" db="EMBL/GenBank/DDBJ databases">
        <title>Phylogenomic resolution of chytrid fungi.</title>
        <authorList>
            <person name="Stajich J.E."/>
            <person name="Amses K."/>
            <person name="Simmons R."/>
            <person name="Seto K."/>
            <person name="Myers J."/>
            <person name="Bonds A."/>
            <person name="Quandt C.A."/>
            <person name="Barry K."/>
            <person name="Liu P."/>
            <person name="Grigoriev I."/>
            <person name="Longcore J.E."/>
            <person name="James T.Y."/>
        </authorList>
    </citation>
    <scope>NUCLEOTIDE SEQUENCE</scope>
    <source>
        <strain evidence="2">PLAUS21</strain>
    </source>
</reference>
<feature type="region of interest" description="Disordered" evidence="1">
    <location>
        <begin position="189"/>
        <end position="219"/>
    </location>
</feature>
<proteinExistence type="predicted"/>
<feature type="region of interest" description="Disordered" evidence="1">
    <location>
        <begin position="110"/>
        <end position="160"/>
    </location>
</feature>